<protein>
    <submittedName>
        <fullName evidence="3">Secreted protein</fullName>
    </submittedName>
</protein>
<evidence type="ECO:0000256" key="1">
    <source>
        <dbReference type="SAM" id="SignalP"/>
    </source>
</evidence>
<dbReference type="Proteomes" id="UP000036681">
    <property type="component" value="Unplaced"/>
</dbReference>
<keyword evidence="1" id="KW-0732">Signal</keyword>
<reference evidence="3" key="1">
    <citation type="submission" date="2023-03" db="UniProtKB">
        <authorList>
            <consortium name="WormBaseParasite"/>
        </authorList>
    </citation>
    <scope>IDENTIFICATION</scope>
</reference>
<feature type="chain" id="PRO_5039935028" evidence="1">
    <location>
        <begin position="20"/>
        <end position="78"/>
    </location>
</feature>
<name>A0A9J2Q3P9_ASCLU</name>
<accession>A0A9J2Q3P9</accession>
<sequence length="78" mass="8914">MMKMNAIVVLSCLFVVAEAFLGGSRNYVRFRRPDDVWEPPFRTILCGSIPLRVQIYADPDEDNRKLCYGMNVLINSMG</sequence>
<keyword evidence="2" id="KW-1185">Reference proteome</keyword>
<feature type="signal peptide" evidence="1">
    <location>
        <begin position="1"/>
        <end position="19"/>
    </location>
</feature>
<evidence type="ECO:0000313" key="3">
    <source>
        <dbReference type="WBParaSite" id="ALUE_0001652701-mRNA-1"/>
    </source>
</evidence>
<proteinExistence type="predicted"/>
<evidence type="ECO:0000313" key="2">
    <source>
        <dbReference type="Proteomes" id="UP000036681"/>
    </source>
</evidence>
<dbReference type="AlphaFoldDB" id="A0A9J2Q3P9"/>
<dbReference type="WBParaSite" id="ALUE_0001652701-mRNA-1">
    <property type="protein sequence ID" value="ALUE_0001652701-mRNA-1"/>
    <property type="gene ID" value="ALUE_0001652701"/>
</dbReference>
<organism evidence="2 3">
    <name type="scientific">Ascaris lumbricoides</name>
    <name type="common">Giant roundworm</name>
    <dbReference type="NCBI Taxonomy" id="6252"/>
    <lineage>
        <taxon>Eukaryota</taxon>
        <taxon>Metazoa</taxon>
        <taxon>Ecdysozoa</taxon>
        <taxon>Nematoda</taxon>
        <taxon>Chromadorea</taxon>
        <taxon>Rhabditida</taxon>
        <taxon>Spirurina</taxon>
        <taxon>Ascaridomorpha</taxon>
        <taxon>Ascaridoidea</taxon>
        <taxon>Ascarididae</taxon>
        <taxon>Ascaris</taxon>
    </lineage>
</organism>